<dbReference type="EMBL" id="MN562489">
    <property type="protein sequence ID" value="QLI60715.1"/>
    <property type="molecule type" value="Genomic_DNA"/>
</dbReference>
<sequence>MESFIAIAQCSKYCAIIFADLCYSNNLLSQPLHKQLLETINNTKDNYLSAIISALPQQLTKLGLDIIRKEDPIWYRVAVLKKTQFREFYDLLNGQPLTRDLLETICDVLMNYSFISYNQKKCVLEQQCVSTAYMILQDILCYKGPFVTRTAQILLNNEDSFKCYTPYTGTLDQDESHVTDDIDNFILIDGDLYIDSDNEDFDDDDSEWDTISEESSDDFEWDTINEESSNDSESDDDKSEWDTIEEDSQSESSGSSDDDDQYNSESSDESSDDEESEWSENQSDDEHSSEDEEYTRSDEDSD</sequence>
<proteinExistence type="predicted"/>
<dbReference type="Proteomes" id="UP000510602">
    <property type="component" value="Segment"/>
</dbReference>
<name>A0A7D5YS92_9VIRU</name>
<feature type="compositionally biased region" description="Acidic residues" evidence="1">
    <location>
        <begin position="197"/>
        <end position="249"/>
    </location>
</feature>
<feature type="region of interest" description="Disordered" evidence="1">
    <location>
        <begin position="197"/>
        <end position="302"/>
    </location>
</feature>
<feature type="compositionally biased region" description="Acidic residues" evidence="1">
    <location>
        <begin position="256"/>
        <end position="278"/>
    </location>
</feature>
<reference evidence="2 3" key="1">
    <citation type="submission" date="2019-10" db="EMBL/GenBank/DDBJ databases">
        <authorList>
            <person name="Kayansamruaj P."/>
        </authorList>
    </citation>
    <scope>NUCLEOTIDE SEQUENCE [LARGE SCALE GENOMIC DNA]</scope>
    <source>
        <strain evidence="2">SDDV_Thai_2019</strain>
    </source>
</reference>
<protein>
    <submittedName>
        <fullName evidence="2">Uncharacterized protein</fullName>
    </submittedName>
</protein>
<evidence type="ECO:0000256" key="1">
    <source>
        <dbReference type="SAM" id="MobiDB-lite"/>
    </source>
</evidence>
<evidence type="ECO:0000313" key="3">
    <source>
        <dbReference type="Proteomes" id="UP000510602"/>
    </source>
</evidence>
<evidence type="ECO:0000313" key="2">
    <source>
        <dbReference type="EMBL" id="QLI60715.1"/>
    </source>
</evidence>
<accession>A0A7D5YS92</accession>
<organism evidence="2 3">
    <name type="scientific">Scale drop disease virus</name>
    <dbReference type="NCBI Taxonomy" id="1697349"/>
    <lineage>
        <taxon>Viruses</taxon>
        <taxon>Varidnaviria</taxon>
        <taxon>Bamfordvirae</taxon>
        <taxon>Nucleocytoviricota</taxon>
        <taxon>Megaviricetes</taxon>
        <taxon>Pimascovirales</taxon>
        <taxon>Pimascovirales incertae sedis</taxon>
        <taxon>Iridoviridae</taxon>
        <taxon>Alphairidovirinae</taxon>
        <taxon>Megalocytivirus</taxon>
        <taxon>Megalocytivirus lates1</taxon>
    </lineage>
</organism>